<keyword evidence="1" id="KW-1133">Transmembrane helix</keyword>
<dbReference type="STRING" id="1465490.SAMN05444277_101816"/>
<sequence>MWFFARIELLPNKKIIPVVYGTAIIIILLNFIFLEDFLTAFSSTTFSLEALILLVLCILYFLKKLKTDEVSKRVDISSFIIMGLAVYEAVCFPLFLFYNALINSNNHYAAAVWNIVQNINYLVFCLFIARAFYGNSKHTGN</sequence>
<evidence type="ECO:0000313" key="2">
    <source>
        <dbReference type="EMBL" id="SFP71380.1"/>
    </source>
</evidence>
<gene>
    <name evidence="2" type="ORF">SAMN05444277_101816</name>
</gene>
<accession>A0A1I5SKU9</accession>
<dbReference type="AlphaFoldDB" id="A0A1I5SKU9"/>
<name>A0A1I5SKU9_9BACT</name>
<evidence type="ECO:0000313" key="3">
    <source>
        <dbReference type="Proteomes" id="UP000199031"/>
    </source>
</evidence>
<dbReference type="Proteomes" id="UP000199031">
    <property type="component" value="Unassembled WGS sequence"/>
</dbReference>
<protein>
    <submittedName>
        <fullName evidence="2">Uncharacterized protein</fullName>
    </submittedName>
</protein>
<keyword evidence="3" id="KW-1185">Reference proteome</keyword>
<feature type="transmembrane region" description="Helical" evidence="1">
    <location>
        <begin position="40"/>
        <end position="62"/>
    </location>
</feature>
<feature type="transmembrane region" description="Helical" evidence="1">
    <location>
        <begin position="15"/>
        <end position="34"/>
    </location>
</feature>
<dbReference type="EMBL" id="FOXQ01000001">
    <property type="protein sequence ID" value="SFP71380.1"/>
    <property type="molecule type" value="Genomic_DNA"/>
</dbReference>
<keyword evidence="1" id="KW-0472">Membrane</keyword>
<evidence type="ECO:0000256" key="1">
    <source>
        <dbReference type="SAM" id="Phobius"/>
    </source>
</evidence>
<reference evidence="2 3" key="1">
    <citation type="submission" date="2016-10" db="EMBL/GenBank/DDBJ databases">
        <authorList>
            <person name="de Groot N.N."/>
        </authorList>
    </citation>
    <scope>NUCLEOTIDE SEQUENCE [LARGE SCALE GENOMIC DNA]</scope>
    <source>
        <strain evidence="2 3">DSM 28286</strain>
    </source>
</reference>
<proteinExistence type="predicted"/>
<keyword evidence="1" id="KW-0812">Transmembrane</keyword>
<feature type="transmembrane region" description="Helical" evidence="1">
    <location>
        <begin position="110"/>
        <end position="133"/>
    </location>
</feature>
<feature type="transmembrane region" description="Helical" evidence="1">
    <location>
        <begin position="74"/>
        <end position="98"/>
    </location>
</feature>
<organism evidence="2 3">
    <name type="scientific">Parafilimonas terrae</name>
    <dbReference type="NCBI Taxonomy" id="1465490"/>
    <lineage>
        <taxon>Bacteria</taxon>
        <taxon>Pseudomonadati</taxon>
        <taxon>Bacteroidota</taxon>
        <taxon>Chitinophagia</taxon>
        <taxon>Chitinophagales</taxon>
        <taxon>Chitinophagaceae</taxon>
        <taxon>Parafilimonas</taxon>
    </lineage>
</organism>